<organism evidence="3 4">
    <name type="scientific">Candidatus Mycolicibacterium alkanivorans</name>
    <dbReference type="NCBI Taxonomy" id="2954114"/>
    <lineage>
        <taxon>Bacteria</taxon>
        <taxon>Bacillati</taxon>
        <taxon>Actinomycetota</taxon>
        <taxon>Actinomycetes</taxon>
        <taxon>Mycobacteriales</taxon>
        <taxon>Mycobacteriaceae</taxon>
        <taxon>Mycolicibacterium</taxon>
    </lineage>
</organism>
<proteinExistence type="inferred from homology"/>
<dbReference type="Proteomes" id="UP001139068">
    <property type="component" value="Unassembled WGS sequence"/>
</dbReference>
<comment type="similarity">
    <text evidence="1">Belongs to the universal stress protein A family.</text>
</comment>
<feature type="domain" description="UspA" evidence="2">
    <location>
        <begin position="162"/>
        <end position="293"/>
    </location>
</feature>
<dbReference type="CDD" id="cd23944">
    <property type="entry name" value="USP_Rv2623_repeat1"/>
    <property type="match status" value="1"/>
</dbReference>
<dbReference type="Gene3D" id="3.40.50.620">
    <property type="entry name" value="HUPs"/>
    <property type="match status" value="2"/>
</dbReference>
<feature type="domain" description="UspA" evidence="2">
    <location>
        <begin position="9"/>
        <end position="148"/>
    </location>
</feature>
<name>A0ABS9YWG3_9MYCO</name>
<gene>
    <name evidence="3" type="ORF">K9U37_09490</name>
</gene>
<accession>A0ABS9YWG3</accession>
<dbReference type="InterPro" id="IPR006015">
    <property type="entry name" value="Universal_stress_UspA"/>
</dbReference>
<sequence>MSTPATHRGILVAVDGSPESKVAVDWAARDAALRNAPLKLVHILNPPVVMAFPEVPMPPGYLQWQEEAGQKILDAGRETVAEATKDHPVEVTSEMVTGPTVPTLVEMTKEVQLVVVGCRGRGALARTLLGSVSTGLAHHAHCPVAIIHDEDPLMAHPSKAPVVVGIDGSPASELATSIAFEEASFRGIDVVAVHAWNDTGVFEFPGVDWSTMQALGEETLSERLAGWSERYPDVPVHKVVVADRPSRQIIEQSKSAQLVVVGSHGRGGFAGMLLGSVSTAVIYGVRVPVIVARTPS</sequence>
<evidence type="ECO:0000256" key="1">
    <source>
        <dbReference type="ARBA" id="ARBA00008791"/>
    </source>
</evidence>
<dbReference type="PRINTS" id="PR01438">
    <property type="entry name" value="UNVRSLSTRESS"/>
</dbReference>
<dbReference type="EMBL" id="JAIVFL010000001">
    <property type="protein sequence ID" value="MCI4675108.1"/>
    <property type="molecule type" value="Genomic_DNA"/>
</dbReference>
<dbReference type="PANTHER" id="PTHR46268">
    <property type="entry name" value="STRESS RESPONSE PROTEIN NHAX"/>
    <property type="match status" value="1"/>
</dbReference>
<dbReference type="InterPro" id="IPR014729">
    <property type="entry name" value="Rossmann-like_a/b/a_fold"/>
</dbReference>
<dbReference type="Pfam" id="PF00582">
    <property type="entry name" value="Usp"/>
    <property type="match status" value="2"/>
</dbReference>
<dbReference type="InterPro" id="IPR006016">
    <property type="entry name" value="UspA"/>
</dbReference>
<reference evidence="3" key="1">
    <citation type="journal article" date="2022" name="ISME J.">
        <title>Identification of active gaseous-alkane degraders at natural gas seeps.</title>
        <authorList>
            <person name="Farhan Ul Haque M."/>
            <person name="Hernandez M."/>
            <person name="Crombie A.T."/>
            <person name="Murrell J.C."/>
        </authorList>
    </citation>
    <scope>NUCLEOTIDE SEQUENCE</scope>
    <source>
        <strain evidence="3">ANDR5</strain>
    </source>
</reference>
<comment type="caution">
    <text evidence="3">The sequence shown here is derived from an EMBL/GenBank/DDBJ whole genome shotgun (WGS) entry which is preliminary data.</text>
</comment>
<dbReference type="SUPFAM" id="SSF52402">
    <property type="entry name" value="Adenine nucleotide alpha hydrolases-like"/>
    <property type="match status" value="2"/>
</dbReference>
<protein>
    <submittedName>
        <fullName evidence="3">Universal stress protein</fullName>
    </submittedName>
</protein>
<evidence type="ECO:0000259" key="2">
    <source>
        <dbReference type="Pfam" id="PF00582"/>
    </source>
</evidence>
<evidence type="ECO:0000313" key="3">
    <source>
        <dbReference type="EMBL" id="MCI4675108.1"/>
    </source>
</evidence>
<dbReference type="PANTHER" id="PTHR46268:SF6">
    <property type="entry name" value="UNIVERSAL STRESS PROTEIN UP12"/>
    <property type="match status" value="1"/>
</dbReference>
<keyword evidence="4" id="KW-1185">Reference proteome</keyword>
<evidence type="ECO:0000313" key="4">
    <source>
        <dbReference type="Proteomes" id="UP001139068"/>
    </source>
</evidence>
<dbReference type="RefSeq" id="WP_243071463.1">
    <property type="nucleotide sequence ID" value="NZ_JAIVFL010000001.1"/>
</dbReference>